<gene>
    <name evidence="7" type="ORF">SAMN04489810_2827</name>
</gene>
<proteinExistence type="inferred from homology"/>
<evidence type="ECO:0000256" key="4">
    <source>
        <dbReference type="ARBA" id="ARBA00021735"/>
    </source>
</evidence>
<evidence type="ECO:0000259" key="6">
    <source>
        <dbReference type="Pfam" id="PF18029"/>
    </source>
</evidence>
<dbReference type="InterPro" id="IPR041581">
    <property type="entry name" value="Glyoxalase_6"/>
</dbReference>
<dbReference type="OrthoDB" id="15077at2"/>
<comment type="catalytic activity">
    <reaction evidence="1">
        <text>(4aS,6R)-4a-hydroxy-L-erythro-5,6,7,8-tetrahydrobiopterin = (6R)-L-erythro-6,7-dihydrobiopterin + H2O</text>
        <dbReference type="Rhea" id="RHEA:11920"/>
        <dbReference type="ChEBI" id="CHEBI:15377"/>
        <dbReference type="ChEBI" id="CHEBI:15642"/>
        <dbReference type="ChEBI" id="CHEBI:43120"/>
        <dbReference type="EC" id="4.2.1.96"/>
    </reaction>
</comment>
<dbReference type="GO" id="GO:0008124">
    <property type="term" value="F:4-alpha-hydroxytetrahydrobiopterin dehydratase activity"/>
    <property type="evidence" value="ECO:0007669"/>
    <property type="project" value="UniProtKB-EC"/>
</dbReference>
<keyword evidence="5" id="KW-0456">Lyase</keyword>
<evidence type="ECO:0000256" key="5">
    <source>
        <dbReference type="ARBA" id="ARBA00023239"/>
    </source>
</evidence>
<evidence type="ECO:0000313" key="7">
    <source>
        <dbReference type="EMBL" id="SDH33298.1"/>
    </source>
</evidence>
<dbReference type="SUPFAM" id="SSF55248">
    <property type="entry name" value="PCD-like"/>
    <property type="match status" value="1"/>
</dbReference>
<dbReference type="RefSeq" id="WP_091491425.1">
    <property type="nucleotide sequence ID" value="NZ_LT629692.1"/>
</dbReference>
<dbReference type="Pfam" id="PF18029">
    <property type="entry name" value="Glyoxalase_6"/>
    <property type="match status" value="1"/>
</dbReference>
<reference evidence="7 8" key="1">
    <citation type="submission" date="2016-10" db="EMBL/GenBank/DDBJ databases">
        <authorList>
            <person name="de Groot N.N."/>
        </authorList>
    </citation>
    <scope>NUCLEOTIDE SEQUENCE [LARGE SCALE GENOMIC DNA]</scope>
    <source>
        <strain evidence="7 8">DSM 23142</strain>
    </source>
</reference>
<accession>A0A1G8BJG0</accession>
<dbReference type="EC" id="4.2.1.96" evidence="3"/>
<comment type="similarity">
    <text evidence="2">Belongs to the pterin-4-alpha-carbinolamine dehydratase family.</text>
</comment>
<dbReference type="Pfam" id="PF01329">
    <property type="entry name" value="Pterin_4a"/>
    <property type="match status" value="1"/>
</dbReference>
<protein>
    <recommendedName>
        <fullName evidence="4">Putative pterin-4-alpha-carbinolamine dehydratase</fullName>
        <ecNumber evidence="3">4.2.1.96</ecNumber>
    </recommendedName>
</protein>
<dbReference type="EMBL" id="LT629692">
    <property type="protein sequence ID" value="SDH33298.1"/>
    <property type="molecule type" value="Genomic_DNA"/>
</dbReference>
<dbReference type="Gene3D" id="3.10.180.10">
    <property type="entry name" value="2,3-Dihydroxybiphenyl 1,2-Dioxygenase, domain 1"/>
    <property type="match status" value="1"/>
</dbReference>
<evidence type="ECO:0000256" key="1">
    <source>
        <dbReference type="ARBA" id="ARBA00001554"/>
    </source>
</evidence>
<feature type="domain" description="Glyoxalase-like" evidence="6">
    <location>
        <begin position="111"/>
        <end position="205"/>
    </location>
</feature>
<organism evidence="7 8">
    <name type="scientific">Microbacterium pygmaeum</name>
    <dbReference type="NCBI Taxonomy" id="370764"/>
    <lineage>
        <taxon>Bacteria</taxon>
        <taxon>Bacillati</taxon>
        <taxon>Actinomycetota</taxon>
        <taxon>Actinomycetes</taxon>
        <taxon>Micrococcales</taxon>
        <taxon>Microbacteriaceae</taxon>
        <taxon>Microbacterium</taxon>
    </lineage>
</organism>
<sequence length="216" mass="23132">MAEPISAKQFHAEAGTAGWHVLYGGAQTVFPTNSFATGVEFIRRIAVAAASLGREPDIDLRPEAVVVRTASTPRGRLDTADVELARRVSDIAAELGLAPDPSHLHTIQIAIAQAEGVSTRDFWAAALGYESLGGFIVDPLRRGPRMWFDEIAAPGRGRTHIDVAVPNDRAQERVAAVLRAGGRLADDANAPDWWTFASPDNHGVDIAAWGDVHDQA</sequence>
<dbReference type="InterPro" id="IPR029068">
    <property type="entry name" value="Glyas_Bleomycin-R_OHBP_Dase"/>
</dbReference>
<dbReference type="InterPro" id="IPR001533">
    <property type="entry name" value="Pterin_deHydtase"/>
</dbReference>
<dbReference type="GO" id="GO:0006729">
    <property type="term" value="P:tetrahydrobiopterin biosynthetic process"/>
    <property type="evidence" value="ECO:0007669"/>
    <property type="project" value="InterPro"/>
</dbReference>
<evidence type="ECO:0000256" key="3">
    <source>
        <dbReference type="ARBA" id="ARBA00013252"/>
    </source>
</evidence>
<evidence type="ECO:0000313" key="8">
    <source>
        <dbReference type="Proteomes" id="UP000199009"/>
    </source>
</evidence>
<dbReference type="InterPro" id="IPR036428">
    <property type="entry name" value="PCD_sf"/>
</dbReference>
<dbReference type="STRING" id="370764.SAMN04489810_2827"/>
<dbReference type="Gene3D" id="3.30.1360.20">
    <property type="entry name" value="Transcriptional coactivator/pterin dehydratase"/>
    <property type="match status" value="1"/>
</dbReference>
<name>A0A1G8BJG0_9MICO</name>
<dbReference type="AlphaFoldDB" id="A0A1G8BJG0"/>
<keyword evidence="8" id="KW-1185">Reference proteome</keyword>
<dbReference type="Proteomes" id="UP000199009">
    <property type="component" value="Chromosome I"/>
</dbReference>
<evidence type="ECO:0000256" key="2">
    <source>
        <dbReference type="ARBA" id="ARBA00006472"/>
    </source>
</evidence>